<organism evidence="1 2">
    <name type="scientific">Diaporthe vaccinii</name>
    <dbReference type="NCBI Taxonomy" id="105482"/>
    <lineage>
        <taxon>Eukaryota</taxon>
        <taxon>Fungi</taxon>
        <taxon>Dikarya</taxon>
        <taxon>Ascomycota</taxon>
        <taxon>Pezizomycotina</taxon>
        <taxon>Sordariomycetes</taxon>
        <taxon>Sordariomycetidae</taxon>
        <taxon>Diaporthales</taxon>
        <taxon>Diaporthaceae</taxon>
        <taxon>Diaporthe</taxon>
        <taxon>Diaporthe eres species complex</taxon>
    </lineage>
</organism>
<keyword evidence="2" id="KW-1185">Reference proteome</keyword>
<protein>
    <submittedName>
        <fullName evidence="1">Uncharacterized protein</fullName>
    </submittedName>
</protein>
<evidence type="ECO:0000313" key="1">
    <source>
        <dbReference type="EMBL" id="KAL2279844.1"/>
    </source>
</evidence>
<dbReference type="Proteomes" id="UP001600888">
    <property type="component" value="Unassembled WGS sequence"/>
</dbReference>
<comment type="caution">
    <text evidence="1">The sequence shown here is derived from an EMBL/GenBank/DDBJ whole genome shotgun (WGS) entry which is preliminary data.</text>
</comment>
<evidence type="ECO:0000313" key="2">
    <source>
        <dbReference type="Proteomes" id="UP001600888"/>
    </source>
</evidence>
<sequence length="529" mass="59642">MLEELTEGLEKSGRARRKVSLAKHVLRKDQVAKIERRLSHSVELLTVASQMYTIHLLESQRPGLVHNTSLGAHTPVVEIRTEQASSVDIYEATSEQRLNRTPNPPIDTVTLQRSFRQIEQSQKPKSRWVVGFACITGALQLELYQSSLANGSDAAAASKDEEVFDKATERSLFGVPKARIKISLPTWWSGKVIEALVYRSQVGWSQLLRTRSIMNFSYDCYIMALHNIKNGDLEALVKQFDQRQATPWDELMCGWNLFSEALGCGQWQICSFLLDCGVEAYLDLSLSSIYADVPPLKIRIEDVVVAAGFHSWCGDQRLHAYQQLIRKTEQNEPLLISLLFHWKGPLSSFTNIRRSLCPDEEYYSEAFLTKRMQLTTGLVLNGPVIWKQNTDIIPMTCFALEQDGDWTKASMDLSISSNDGETLLHGLAGIIGLLGNEDSVKEWLRLSMDAIGRCQSLRDLCQASARSHGPFLETPLLRLIKQSFDPRVPFCCQLGDQDSMPKLIQRCEASVSSWLECLRVAGVDLLRYV</sequence>
<proteinExistence type="predicted"/>
<dbReference type="EMBL" id="JBAWTH010000072">
    <property type="protein sequence ID" value="KAL2279844.1"/>
    <property type="molecule type" value="Genomic_DNA"/>
</dbReference>
<reference evidence="1 2" key="1">
    <citation type="submission" date="2024-03" db="EMBL/GenBank/DDBJ databases">
        <title>A high-quality draft genome sequence of Diaporthe vaccinii, a causative agent of upright dieback and viscid rot disease in cranberry plants.</title>
        <authorList>
            <person name="Sarrasin M."/>
            <person name="Lang B.F."/>
            <person name="Burger G."/>
        </authorList>
    </citation>
    <scope>NUCLEOTIDE SEQUENCE [LARGE SCALE GENOMIC DNA]</scope>
    <source>
        <strain evidence="1 2">IS7</strain>
    </source>
</reference>
<name>A0ABR4EBN0_9PEZI</name>
<gene>
    <name evidence="1" type="ORF">FJTKL_13194</name>
</gene>
<accession>A0ABR4EBN0</accession>